<evidence type="ECO:0000313" key="5">
    <source>
        <dbReference type="Proteomes" id="UP001642409"/>
    </source>
</evidence>
<dbReference type="EMBL" id="CATOUU010000027">
    <property type="protein sequence ID" value="CAI9913598.1"/>
    <property type="molecule type" value="Genomic_DNA"/>
</dbReference>
<proteinExistence type="predicted"/>
<evidence type="ECO:0000313" key="4">
    <source>
        <dbReference type="EMBL" id="CAL6095579.1"/>
    </source>
</evidence>
<keyword evidence="1" id="KW-1133">Transmembrane helix</keyword>
<dbReference type="EMBL" id="CAXDID020000477">
    <property type="protein sequence ID" value="CAL6095579.1"/>
    <property type="molecule type" value="Genomic_DNA"/>
</dbReference>
<organism evidence="2">
    <name type="scientific">Hexamita inflata</name>
    <dbReference type="NCBI Taxonomy" id="28002"/>
    <lineage>
        <taxon>Eukaryota</taxon>
        <taxon>Metamonada</taxon>
        <taxon>Diplomonadida</taxon>
        <taxon>Hexamitidae</taxon>
        <taxon>Hexamitinae</taxon>
        <taxon>Hexamita</taxon>
    </lineage>
</organism>
<protein>
    <recommendedName>
        <fullName evidence="6">Transmembrane protein</fullName>
    </recommendedName>
</protein>
<gene>
    <name evidence="2" type="ORF">HINF_LOCUS1243</name>
    <name evidence="3" type="ORF">HINF_LOCUS36476</name>
    <name evidence="4" type="ORF">HINF_LOCUS68016</name>
</gene>
<evidence type="ECO:0000313" key="2">
    <source>
        <dbReference type="EMBL" id="CAI9913598.1"/>
    </source>
</evidence>
<dbReference type="EMBL" id="CAXDID020000134">
    <property type="protein sequence ID" value="CAL6036576.1"/>
    <property type="molecule type" value="Genomic_DNA"/>
</dbReference>
<evidence type="ECO:0000313" key="3">
    <source>
        <dbReference type="EMBL" id="CAL6036576.1"/>
    </source>
</evidence>
<reference evidence="2" key="1">
    <citation type="submission" date="2023-06" db="EMBL/GenBank/DDBJ databases">
        <authorList>
            <person name="Kurt Z."/>
        </authorList>
    </citation>
    <scope>NUCLEOTIDE SEQUENCE</scope>
</reference>
<keyword evidence="5" id="KW-1185">Reference proteome</keyword>
<comment type="caution">
    <text evidence="2">The sequence shown here is derived from an EMBL/GenBank/DDBJ whole genome shotgun (WGS) entry which is preliminary data.</text>
</comment>
<feature type="transmembrane region" description="Helical" evidence="1">
    <location>
        <begin position="242"/>
        <end position="264"/>
    </location>
</feature>
<keyword evidence="1" id="KW-0472">Membrane</keyword>
<accession>A0AA86N685</accession>
<feature type="transmembrane region" description="Helical" evidence="1">
    <location>
        <begin position="20"/>
        <end position="42"/>
    </location>
</feature>
<name>A0AA86N685_9EUKA</name>
<keyword evidence="1" id="KW-0812">Transmembrane</keyword>
<dbReference type="AlphaFoldDB" id="A0AA86N685"/>
<dbReference type="Proteomes" id="UP001642409">
    <property type="component" value="Unassembled WGS sequence"/>
</dbReference>
<evidence type="ECO:0000256" key="1">
    <source>
        <dbReference type="SAM" id="Phobius"/>
    </source>
</evidence>
<evidence type="ECO:0008006" key="6">
    <source>
        <dbReference type="Google" id="ProtNLM"/>
    </source>
</evidence>
<sequence>MQYGYKYKINNSKYWRIQYVCQQIIFTCSVICVISISIIYGLTGLTKEYKCMHELSECEKECVLALESQYVPFAAFFNASIISAMPLIETFNLYPSPNHIFKMCKSLNIQTESVKFVMSMEAGLIDKELYLQRFPTTGNNYLTFNFKKNSSILVDANYVQTTNNKIQIQISENGAFISTMYASHIDSIEVPKYEFNNCVPFHAAELKNYQYVVAELIKNKETYESVHFNFIGLDITYQTSDYVFWALYIVSGLMIIETTIYFIFQCKKKTEKKKNKSDLLIYINQKREEFE</sequence>
<reference evidence="3 5" key="2">
    <citation type="submission" date="2024-07" db="EMBL/GenBank/DDBJ databases">
        <authorList>
            <person name="Akdeniz Z."/>
        </authorList>
    </citation>
    <scope>NUCLEOTIDE SEQUENCE [LARGE SCALE GENOMIC DNA]</scope>
</reference>